<proteinExistence type="predicted"/>
<dbReference type="Pfam" id="PF18658">
    <property type="entry name" value="zf-C2H2_12"/>
    <property type="match status" value="1"/>
</dbReference>
<dbReference type="KEGG" id="tng:GSTEN00008543G001"/>
<sequence>RVFNKEWTPKSFFAEVRSKAVCLICQETVAVLKEYHISRHFSTKHANYASNLSTQERAATADSKPFSEGELLKECMVETASILCPESKNKFEKISLSRRSVTRRIEVIDEHLTCKLNKKAESFTLYSLALDESNDIKDTAQLLIFIRGINENFEITEEFLAMESLKGKTEGEDLFNSVSAVIQGHKLPRSTLANVTTDGSPNLTGKNVGMLKRIQDRVREDNPEQEVIFLHCIIPQEVLCKSVLQLDHVVKPVVKLVNCIRARGLHHRQFIRFL</sequence>
<dbReference type="AlphaFoldDB" id="Q4T216"/>
<feature type="domain" description="SPIN-DOC-like zinc-finger" evidence="1">
    <location>
        <begin position="17"/>
        <end position="60"/>
    </location>
</feature>
<gene>
    <name evidence="2" type="ORF">GSTENG00008543001</name>
</gene>
<evidence type="ECO:0000259" key="1">
    <source>
        <dbReference type="Pfam" id="PF18658"/>
    </source>
</evidence>
<reference evidence="2" key="1">
    <citation type="journal article" date="2004" name="Nature">
        <title>Genome duplication in the teleost fish Tetraodon nigroviridis reveals the early vertebrate proto-karyotype.</title>
        <authorList>
            <person name="Jaillon O."/>
            <person name="Aury J.-M."/>
            <person name="Brunet F."/>
            <person name="Petit J.-L."/>
            <person name="Stange-Thomann N."/>
            <person name="Mauceli E."/>
            <person name="Bouneau L."/>
            <person name="Fischer C."/>
            <person name="Ozouf-Costaz C."/>
            <person name="Bernot A."/>
            <person name="Nicaud S."/>
            <person name="Jaffe D."/>
            <person name="Fisher S."/>
            <person name="Lutfalla G."/>
            <person name="Dossat C."/>
            <person name="Segurens B."/>
            <person name="Dasilva C."/>
            <person name="Salanoubat M."/>
            <person name="Levy M."/>
            <person name="Boudet N."/>
            <person name="Castellano S."/>
            <person name="Anthouard V."/>
            <person name="Jubin C."/>
            <person name="Castelli V."/>
            <person name="Katinka M."/>
            <person name="Vacherie B."/>
            <person name="Biemont C."/>
            <person name="Skalli Z."/>
            <person name="Cattolico L."/>
            <person name="Poulain J."/>
            <person name="De Berardinis V."/>
            <person name="Cruaud C."/>
            <person name="Duprat S."/>
            <person name="Brottier P."/>
            <person name="Coutanceau J.-P."/>
            <person name="Gouzy J."/>
            <person name="Parra G."/>
            <person name="Lardier G."/>
            <person name="Chapple C."/>
            <person name="McKernan K.J."/>
            <person name="McEwan P."/>
            <person name="Bosak S."/>
            <person name="Kellis M."/>
            <person name="Volff J.-N."/>
            <person name="Guigo R."/>
            <person name="Zody M.C."/>
            <person name="Mesirov J."/>
            <person name="Lindblad-Toh K."/>
            <person name="Birren B."/>
            <person name="Nusbaum C."/>
            <person name="Kahn D."/>
            <person name="Robinson-Rechavi M."/>
            <person name="Laudet V."/>
            <person name="Schachter V."/>
            <person name="Quetier F."/>
            <person name="Saurin W."/>
            <person name="Scarpelli C."/>
            <person name="Wincker P."/>
            <person name="Lander E.S."/>
            <person name="Weissenbach J."/>
            <person name="Roest Crollius H."/>
        </authorList>
    </citation>
    <scope>NUCLEOTIDE SEQUENCE [LARGE SCALE GENOMIC DNA]</scope>
</reference>
<feature type="non-terminal residue" evidence="2">
    <location>
        <position position="274"/>
    </location>
</feature>
<name>Q4T216_TETNG</name>
<dbReference type="EMBL" id="CAAE01010382">
    <property type="protein sequence ID" value="CAF93066.1"/>
    <property type="molecule type" value="Genomic_DNA"/>
</dbReference>
<evidence type="ECO:0000313" key="2">
    <source>
        <dbReference type="EMBL" id="CAF93066.1"/>
    </source>
</evidence>
<reference evidence="2" key="2">
    <citation type="submission" date="2004-02" db="EMBL/GenBank/DDBJ databases">
        <authorList>
            <consortium name="Genoscope"/>
            <consortium name="Whitehead Institute Centre for Genome Research"/>
        </authorList>
    </citation>
    <scope>NUCLEOTIDE SEQUENCE</scope>
</reference>
<dbReference type="PANTHER" id="PTHR45913">
    <property type="entry name" value="EPM2A-INTERACTING PROTEIN 1"/>
    <property type="match status" value="1"/>
</dbReference>
<dbReference type="PANTHER" id="PTHR45913:SF9">
    <property type="entry name" value="GENERAL TRANSCRIPTION FACTOR II-I REPEAT DOMAIN-CONTAINING PROTEIN 2-LIKE-RELATED"/>
    <property type="match status" value="1"/>
</dbReference>
<comment type="caution">
    <text evidence="2">The sequence shown here is derived from an EMBL/GenBank/DDBJ whole genome shotgun (WGS) entry which is preliminary data.</text>
</comment>
<dbReference type="InterPro" id="IPR040647">
    <property type="entry name" value="SPIN-DOC_Znf-C2H2"/>
</dbReference>
<organism evidence="2">
    <name type="scientific">Tetraodon nigroviridis</name>
    <name type="common">Spotted green pufferfish</name>
    <name type="synonym">Chelonodon nigroviridis</name>
    <dbReference type="NCBI Taxonomy" id="99883"/>
    <lineage>
        <taxon>Eukaryota</taxon>
        <taxon>Metazoa</taxon>
        <taxon>Chordata</taxon>
        <taxon>Craniata</taxon>
        <taxon>Vertebrata</taxon>
        <taxon>Euteleostomi</taxon>
        <taxon>Actinopterygii</taxon>
        <taxon>Neopterygii</taxon>
        <taxon>Teleostei</taxon>
        <taxon>Neoteleostei</taxon>
        <taxon>Acanthomorphata</taxon>
        <taxon>Eupercaria</taxon>
        <taxon>Tetraodontiformes</taxon>
        <taxon>Tetradontoidea</taxon>
        <taxon>Tetraodontidae</taxon>
        <taxon>Tetraodon</taxon>
    </lineage>
</organism>
<dbReference type="OrthoDB" id="1101576at2759"/>
<accession>Q4T216</accession>
<feature type="non-terminal residue" evidence="2">
    <location>
        <position position="1"/>
    </location>
</feature>
<protein>
    <submittedName>
        <fullName evidence="2">(spotted green pufferfish) hypothetical protein</fullName>
    </submittedName>
</protein>